<evidence type="ECO:0000259" key="4">
    <source>
        <dbReference type="Pfam" id="PF01168"/>
    </source>
</evidence>
<dbReference type="InterPro" id="IPR011078">
    <property type="entry name" value="PyrdxlP_homeostasis"/>
</dbReference>
<sequence length="414" mass="44395">MQDPCRAAERPRVAELLSLCTLLPSSPSTTTAKRAPANAEIRSTQKSRVLGSTGFQSRDPPRVLISTARLRSDSGHHHTGGGRPPTSTSEVGAVFACELDSAMLVVRATRQLTPVPLLRPSLHLTARSYAATATSKRIPPAMDTDLQYTPERGDELRANVQDVLAELKAAAPAGSDPRLVAISKIKPASDIQALYDAGHRHFGENYIQELADKAVIWHREEPDEPERARVGGVCQRPARLPKDIQWHFVGSLQSNKAKLATGIENLFVLETLATTKLADLLQKQLAPTGRTLRVYLQVNTSGEDAKSGVEPLTAADASTPLALLAAHVRDACPNLTIAGVMTIGSWDASHAEGENPDFIALKGTRGHLAALLGVPETSLELSMGMSSDFVEAVKEGSSSVRVGTRIFGARPRKQ</sequence>
<evidence type="ECO:0000313" key="6">
    <source>
        <dbReference type="Proteomes" id="UP000279236"/>
    </source>
</evidence>
<dbReference type="InterPro" id="IPR029066">
    <property type="entry name" value="PLP-binding_barrel"/>
</dbReference>
<dbReference type="PANTHER" id="PTHR10146">
    <property type="entry name" value="PROLINE SYNTHETASE CO-TRANSCRIBED BACTERIAL HOMOLOG PROTEIN"/>
    <property type="match status" value="1"/>
</dbReference>
<comment type="function">
    <text evidence="2">Pyridoxal 5'-phosphate (PLP)-binding protein, which may be involved in intracellular homeostatic regulation of pyridoxal 5'-phosphate (PLP), the active form of vitamin B6.</text>
</comment>
<dbReference type="Gene3D" id="3.20.20.10">
    <property type="entry name" value="Alanine racemase"/>
    <property type="match status" value="1"/>
</dbReference>
<comment type="caution">
    <text evidence="5">The sequence shown here is derived from an EMBL/GenBank/DDBJ whole genome shotgun (WGS) entry which is preliminary data.</text>
</comment>
<accession>A0A427XQ77</accession>
<dbReference type="InterPro" id="IPR001608">
    <property type="entry name" value="Ala_racemase_N"/>
</dbReference>
<dbReference type="STRING" id="105984.A0A427XQ77"/>
<feature type="domain" description="Alanine racemase N-terminal" evidence="4">
    <location>
        <begin position="165"/>
        <end position="411"/>
    </location>
</feature>
<dbReference type="Proteomes" id="UP000279236">
    <property type="component" value="Unassembled WGS sequence"/>
</dbReference>
<evidence type="ECO:0000256" key="2">
    <source>
        <dbReference type="HAMAP-Rule" id="MF_03225"/>
    </source>
</evidence>
<evidence type="ECO:0000256" key="1">
    <source>
        <dbReference type="ARBA" id="ARBA00022898"/>
    </source>
</evidence>
<dbReference type="RefSeq" id="XP_028475692.1">
    <property type="nucleotide sequence ID" value="XM_028623718.1"/>
</dbReference>
<dbReference type="Pfam" id="PF01168">
    <property type="entry name" value="Ala_racemase_N"/>
    <property type="match status" value="1"/>
</dbReference>
<feature type="region of interest" description="Disordered" evidence="3">
    <location>
        <begin position="25"/>
        <end position="89"/>
    </location>
</feature>
<dbReference type="PANTHER" id="PTHR10146:SF14">
    <property type="entry name" value="PYRIDOXAL PHOSPHATE HOMEOSTASIS PROTEIN"/>
    <property type="match status" value="1"/>
</dbReference>
<dbReference type="CDD" id="cd06822">
    <property type="entry name" value="PLPDE_III_YBL036c_euk"/>
    <property type="match status" value="1"/>
</dbReference>
<organism evidence="5 6">
    <name type="scientific">Apiotrichum porosum</name>
    <dbReference type="NCBI Taxonomy" id="105984"/>
    <lineage>
        <taxon>Eukaryota</taxon>
        <taxon>Fungi</taxon>
        <taxon>Dikarya</taxon>
        <taxon>Basidiomycota</taxon>
        <taxon>Agaricomycotina</taxon>
        <taxon>Tremellomycetes</taxon>
        <taxon>Trichosporonales</taxon>
        <taxon>Trichosporonaceae</taxon>
        <taxon>Apiotrichum</taxon>
    </lineage>
</organism>
<gene>
    <name evidence="5" type="ORF">EHS24_008404</name>
</gene>
<name>A0A427XQ77_9TREE</name>
<dbReference type="OrthoDB" id="10264196at2759"/>
<evidence type="ECO:0000256" key="3">
    <source>
        <dbReference type="SAM" id="MobiDB-lite"/>
    </source>
</evidence>
<feature type="modified residue" description="N6-(pyridoxal phosphate)lysine" evidence="2">
    <location>
        <position position="184"/>
    </location>
</feature>
<dbReference type="GeneID" id="39592947"/>
<reference evidence="5 6" key="1">
    <citation type="submission" date="2018-11" db="EMBL/GenBank/DDBJ databases">
        <title>Genome sequence of Apiotrichum porosum DSM 27194.</title>
        <authorList>
            <person name="Aliyu H."/>
            <person name="Gorte O."/>
            <person name="Ochsenreither K."/>
        </authorList>
    </citation>
    <scope>NUCLEOTIDE SEQUENCE [LARGE SCALE GENOMIC DNA]</scope>
    <source>
        <strain evidence="5 6">DSM 27194</strain>
    </source>
</reference>
<evidence type="ECO:0000313" key="5">
    <source>
        <dbReference type="EMBL" id="RSH80973.1"/>
    </source>
</evidence>
<dbReference type="NCBIfam" id="TIGR00044">
    <property type="entry name" value="YggS family pyridoxal phosphate-dependent enzyme"/>
    <property type="match status" value="1"/>
</dbReference>
<protein>
    <recommendedName>
        <fullName evidence="2">Pyridoxal phosphate homeostasis protein</fullName>
        <shortName evidence="2">PLP homeostasis protein</shortName>
    </recommendedName>
</protein>
<dbReference type="EMBL" id="RSCE01000007">
    <property type="protein sequence ID" value="RSH80973.1"/>
    <property type="molecule type" value="Genomic_DNA"/>
</dbReference>
<keyword evidence="1 2" id="KW-0663">Pyridoxal phosphate</keyword>
<dbReference type="GO" id="GO:0030170">
    <property type="term" value="F:pyridoxal phosphate binding"/>
    <property type="evidence" value="ECO:0007669"/>
    <property type="project" value="UniProtKB-UniRule"/>
</dbReference>
<comment type="similarity">
    <text evidence="2">Belongs to the pyridoxal phosphate-binding protein YggS/PROSC family.</text>
</comment>
<dbReference type="HAMAP" id="MF_02087">
    <property type="entry name" value="PLP_homeostasis"/>
    <property type="match status" value="1"/>
</dbReference>
<dbReference type="SUPFAM" id="SSF51419">
    <property type="entry name" value="PLP-binding barrel"/>
    <property type="match status" value="1"/>
</dbReference>
<dbReference type="AlphaFoldDB" id="A0A427XQ77"/>
<proteinExistence type="inferred from homology"/>
<keyword evidence="6" id="KW-1185">Reference proteome</keyword>